<dbReference type="Gene3D" id="2.170.150.70">
    <property type="match status" value="2"/>
</dbReference>
<keyword evidence="6" id="KW-1185">Reference proteome</keyword>
<dbReference type="GO" id="GO:0046872">
    <property type="term" value="F:metal ion binding"/>
    <property type="evidence" value="ECO:0007669"/>
    <property type="project" value="UniProtKB-KW"/>
</dbReference>
<keyword evidence="3" id="KW-0862">Zinc</keyword>
<evidence type="ECO:0000256" key="2">
    <source>
        <dbReference type="ARBA" id="ARBA00022723"/>
    </source>
</evidence>
<name>A0AAD7NBA3_9AGAR</name>
<comment type="caution">
    <text evidence="5">The sequence shown here is derived from an EMBL/GenBank/DDBJ whole genome shotgun (WGS) entry which is preliminary data.</text>
</comment>
<dbReference type="GO" id="GO:0016846">
    <property type="term" value="F:carbon-sulfur lyase activity"/>
    <property type="evidence" value="ECO:0007669"/>
    <property type="project" value="InterPro"/>
</dbReference>
<dbReference type="AlphaFoldDB" id="A0AAD7NBA3"/>
<dbReference type="Proteomes" id="UP001215598">
    <property type="component" value="Unassembled WGS sequence"/>
</dbReference>
<evidence type="ECO:0000313" key="5">
    <source>
        <dbReference type="EMBL" id="KAJ7754525.1"/>
    </source>
</evidence>
<proteinExistence type="inferred from homology"/>
<gene>
    <name evidence="5" type="ORF">B0H16DRAFT_1542642</name>
</gene>
<keyword evidence="2" id="KW-0479">Metal-binding</keyword>
<evidence type="ECO:0000313" key="6">
    <source>
        <dbReference type="Proteomes" id="UP001215598"/>
    </source>
</evidence>
<dbReference type="EMBL" id="JARKIB010000052">
    <property type="protein sequence ID" value="KAJ7754525.1"/>
    <property type="molecule type" value="Genomic_DNA"/>
</dbReference>
<comment type="similarity">
    <text evidence="1">Belongs to the Gfa family.</text>
</comment>
<reference evidence="5" key="1">
    <citation type="submission" date="2023-03" db="EMBL/GenBank/DDBJ databases">
        <title>Massive genome expansion in bonnet fungi (Mycena s.s.) driven by repeated elements and novel gene families across ecological guilds.</title>
        <authorList>
            <consortium name="Lawrence Berkeley National Laboratory"/>
            <person name="Harder C.B."/>
            <person name="Miyauchi S."/>
            <person name="Viragh M."/>
            <person name="Kuo A."/>
            <person name="Thoen E."/>
            <person name="Andreopoulos B."/>
            <person name="Lu D."/>
            <person name="Skrede I."/>
            <person name="Drula E."/>
            <person name="Henrissat B."/>
            <person name="Morin E."/>
            <person name="Kohler A."/>
            <person name="Barry K."/>
            <person name="LaButti K."/>
            <person name="Morin E."/>
            <person name="Salamov A."/>
            <person name="Lipzen A."/>
            <person name="Mereny Z."/>
            <person name="Hegedus B."/>
            <person name="Baldrian P."/>
            <person name="Stursova M."/>
            <person name="Weitz H."/>
            <person name="Taylor A."/>
            <person name="Grigoriev I.V."/>
            <person name="Nagy L.G."/>
            <person name="Martin F."/>
            <person name="Kauserud H."/>
        </authorList>
    </citation>
    <scope>NUCLEOTIDE SEQUENCE</scope>
    <source>
        <strain evidence="5">CBHHK182m</strain>
    </source>
</reference>
<evidence type="ECO:0000256" key="3">
    <source>
        <dbReference type="ARBA" id="ARBA00022833"/>
    </source>
</evidence>
<dbReference type="PANTHER" id="PTHR28620:SF1">
    <property type="entry name" value="CENP-V_GFA DOMAIN-CONTAINING PROTEIN"/>
    <property type="match status" value="1"/>
</dbReference>
<dbReference type="PROSITE" id="PS51891">
    <property type="entry name" value="CENP_V_GFA"/>
    <property type="match status" value="2"/>
</dbReference>
<protein>
    <submittedName>
        <fullName evidence="5">Mss4-like protein</fullName>
    </submittedName>
</protein>
<feature type="domain" description="CENP-V/GFA" evidence="4">
    <location>
        <begin position="138"/>
        <end position="254"/>
    </location>
</feature>
<accession>A0AAD7NBA3</accession>
<dbReference type="InterPro" id="IPR011057">
    <property type="entry name" value="Mss4-like_sf"/>
</dbReference>
<evidence type="ECO:0000256" key="1">
    <source>
        <dbReference type="ARBA" id="ARBA00005495"/>
    </source>
</evidence>
<dbReference type="InterPro" id="IPR052355">
    <property type="entry name" value="CENP-V-like"/>
</dbReference>
<evidence type="ECO:0000259" key="4">
    <source>
        <dbReference type="PROSITE" id="PS51891"/>
    </source>
</evidence>
<dbReference type="Pfam" id="PF04828">
    <property type="entry name" value="GFA"/>
    <property type="match status" value="2"/>
</dbReference>
<sequence>MPAGGSQNPSPSIYSGNCHCGAFKFTVNLTNLNHISSCDCGLCSRNAYLWARLTSKSDLTVLGEGSLNSYQYGTSIHKFCPVCGTSILCETADAEISLNVRSLTDIDVESLSPVLTPCGITVEPPPPQLATDAPPEDLHATCHCGGIQYTLHTTPAATKSCNCSICSRNGVLWAYPLKKDVTVHTQTSLVEYTFGRKQIVHGFCGTCAVPVWEHFLNPSKAHTMGINVRTIDGLDFTSLPTRVHDGKATLPQYQV</sequence>
<dbReference type="InterPro" id="IPR006913">
    <property type="entry name" value="CENP-V/GFA"/>
</dbReference>
<feature type="domain" description="CENP-V/GFA" evidence="4">
    <location>
        <begin position="14"/>
        <end position="124"/>
    </location>
</feature>
<dbReference type="SUPFAM" id="SSF51316">
    <property type="entry name" value="Mss4-like"/>
    <property type="match status" value="2"/>
</dbReference>
<organism evidence="5 6">
    <name type="scientific">Mycena metata</name>
    <dbReference type="NCBI Taxonomy" id="1033252"/>
    <lineage>
        <taxon>Eukaryota</taxon>
        <taxon>Fungi</taxon>
        <taxon>Dikarya</taxon>
        <taxon>Basidiomycota</taxon>
        <taxon>Agaricomycotina</taxon>
        <taxon>Agaricomycetes</taxon>
        <taxon>Agaricomycetidae</taxon>
        <taxon>Agaricales</taxon>
        <taxon>Marasmiineae</taxon>
        <taxon>Mycenaceae</taxon>
        <taxon>Mycena</taxon>
    </lineage>
</organism>
<dbReference type="PANTHER" id="PTHR28620">
    <property type="entry name" value="CENTROMERE PROTEIN V"/>
    <property type="match status" value="1"/>
</dbReference>